<gene>
    <name evidence="2" type="ORF">ACFPOC_12750</name>
</gene>
<dbReference type="EC" id="2.4.-.-" evidence="2"/>
<dbReference type="Pfam" id="PF13692">
    <property type="entry name" value="Glyco_trans_1_4"/>
    <property type="match status" value="1"/>
</dbReference>
<name>A0ABW0SF49_9RHOB</name>
<accession>A0ABW0SF49</accession>
<keyword evidence="3" id="KW-1185">Reference proteome</keyword>
<dbReference type="GO" id="GO:0016757">
    <property type="term" value="F:glycosyltransferase activity"/>
    <property type="evidence" value="ECO:0007669"/>
    <property type="project" value="UniProtKB-KW"/>
</dbReference>
<sequence length="367" mass="39387">MADPAVCHYGPGGRENGGGIGRMIGYVQDAAARRGVRHAVVDTRGPRWSWAGSPLRLLAAMGSLAWGRATAPDRIHHIHIAGRGSTGRKLLLAGMARRLGCRHVLHLHDYDYAADVLRRPAWMQRRIAAMFAGADRVIALGRKDRDFVAGRLGVPADRIAILHNSVPDPGLRPAPRPGAEPTILFLGRLSERKGVPELLRALAEPELARLPWRAVLAGDGPVEAYRAEAARLGLGDRVRMPGWLGEAEVRALCRSADILVLPSHAEGMAMAVLEGLAHGLAVVTTRVGAHEEVIEDGRSGLFVPVGDVPALAAALSDLVRDPGLRDRLSRGGRALFHDRFGIDGYLGRLDELYRGACGPQLQALGAR</sequence>
<dbReference type="SUPFAM" id="SSF53756">
    <property type="entry name" value="UDP-Glycosyltransferase/glycogen phosphorylase"/>
    <property type="match status" value="1"/>
</dbReference>
<dbReference type="Pfam" id="PF13439">
    <property type="entry name" value="Glyco_transf_4"/>
    <property type="match status" value="1"/>
</dbReference>
<dbReference type="CDD" id="cd03801">
    <property type="entry name" value="GT4_PimA-like"/>
    <property type="match status" value="1"/>
</dbReference>
<keyword evidence="2" id="KW-0808">Transferase</keyword>
<dbReference type="InterPro" id="IPR028098">
    <property type="entry name" value="Glyco_trans_4-like_N"/>
</dbReference>
<organism evidence="2 3">
    <name type="scientific">Rubellimicrobium aerolatum</name>
    <dbReference type="NCBI Taxonomy" id="490979"/>
    <lineage>
        <taxon>Bacteria</taxon>
        <taxon>Pseudomonadati</taxon>
        <taxon>Pseudomonadota</taxon>
        <taxon>Alphaproteobacteria</taxon>
        <taxon>Rhodobacterales</taxon>
        <taxon>Roseobacteraceae</taxon>
        <taxon>Rubellimicrobium</taxon>
    </lineage>
</organism>
<evidence type="ECO:0000313" key="2">
    <source>
        <dbReference type="EMBL" id="MFC5567274.1"/>
    </source>
</evidence>
<comment type="caution">
    <text evidence="2">The sequence shown here is derived from an EMBL/GenBank/DDBJ whole genome shotgun (WGS) entry which is preliminary data.</text>
</comment>
<keyword evidence="2" id="KW-0328">Glycosyltransferase</keyword>
<evidence type="ECO:0000313" key="3">
    <source>
        <dbReference type="Proteomes" id="UP001596056"/>
    </source>
</evidence>
<dbReference type="Gene3D" id="3.40.50.2000">
    <property type="entry name" value="Glycogen Phosphorylase B"/>
    <property type="match status" value="2"/>
</dbReference>
<feature type="domain" description="Glycosyltransferase subfamily 4-like N-terminal" evidence="1">
    <location>
        <begin position="25"/>
        <end position="166"/>
    </location>
</feature>
<protein>
    <submittedName>
        <fullName evidence="2">Glycosyltransferase family 4 protein</fullName>
        <ecNumber evidence="2">2.4.-.-</ecNumber>
    </submittedName>
</protein>
<reference evidence="3" key="1">
    <citation type="journal article" date="2019" name="Int. J. Syst. Evol. Microbiol.">
        <title>The Global Catalogue of Microorganisms (GCM) 10K type strain sequencing project: providing services to taxonomists for standard genome sequencing and annotation.</title>
        <authorList>
            <consortium name="The Broad Institute Genomics Platform"/>
            <consortium name="The Broad Institute Genome Sequencing Center for Infectious Disease"/>
            <person name="Wu L."/>
            <person name="Ma J."/>
        </authorList>
    </citation>
    <scope>NUCLEOTIDE SEQUENCE [LARGE SCALE GENOMIC DNA]</scope>
    <source>
        <strain evidence="3">KACC 11588</strain>
    </source>
</reference>
<proteinExistence type="predicted"/>
<evidence type="ECO:0000259" key="1">
    <source>
        <dbReference type="Pfam" id="PF13439"/>
    </source>
</evidence>
<dbReference type="RefSeq" id="WP_342454183.1">
    <property type="nucleotide sequence ID" value="NZ_JAGGJP010000012.1"/>
</dbReference>
<dbReference type="Proteomes" id="UP001596056">
    <property type="component" value="Unassembled WGS sequence"/>
</dbReference>
<dbReference type="PANTHER" id="PTHR12526">
    <property type="entry name" value="GLYCOSYLTRANSFERASE"/>
    <property type="match status" value="1"/>
</dbReference>
<dbReference type="PANTHER" id="PTHR12526:SF631">
    <property type="entry name" value="BLL6306 PROTEIN"/>
    <property type="match status" value="1"/>
</dbReference>
<dbReference type="EMBL" id="JBHSNA010000012">
    <property type="protein sequence ID" value="MFC5567274.1"/>
    <property type="molecule type" value="Genomic_DNA"/>
</dbReference>